<feature type="transmembrane region" description="Helical" evidence="10">
    <location>
        <begin position="423"/>
        <end position="441"/>
    </location>
</feature>
<feature type="transmembrane region" description="Helical" evidence="10">
    <location>
        <begin position="228"/>
        <end position="250"/>
    </location>
</feature>
<organism evidence="12 13">
    <name type="scientific">Stylophora pistillata</name>
    <name type="common">Smooth cauliflower coral</name>
    <dbReference type="NCBI Taxonomy" id="50429"/>
    <lineage>
        <taxon>Eukaryota</taxon>
        <taxon>Metazoa</taxon>
        <taxon>Cnidaria</taxon>
        <taxon>Anthozoa</taxon>
        <taxon>Hexacorallia</taxon>
        <taxon>Scleractinia</taxon>
        <taxon>Astrocoeniina</taxon>
        <taxon>Pocilloporidae</taxon>
        <taxon>Stylophora</taxon>
    </lineage>
</organism>
<evidence type="ECO:0000256" key="4">
    <source>
        <dbReference type="ARBA" id="ARBA00022692"/>
    </source>
</evidence>
<evidence type="ECO:0000313" key="12">
    <source>
        <dbReference type="EMBL" id="PFX28440.1"/>
    </source>
</evidence>
<feature type="transmembrane region" description="Helical" evidence="10">
    <location>
        <begin position="192"/>
        <end position="216"/>
    </location>
</feature>
<evidence type="ECO:0000256" key="9">
    <source>
        <dbReference type="SAM" id="MobiDB-lite"/>
    </source>
</evidence>
<dbReference type="EMBL" id="LSMT01000083">
    <property type="protein sequence ID" value="PFX28440.1"/>
    <property type="molecule type" value="Genomic_DNA"/>
</dbReference>
<accession>A0A2B4SHV1</accession>
<dbReference type="STRING" id="50429.A0A2B4SHV1"/>
<dbReference type="Proteomes" id="UP000225706">
    <property type="component" value="Unassembled WGS sequence"/>
</dbReference>
<feature type="transmembrane region" description="Helical" evidence="10">
    <location>
        <begin position="308"/>
        <end position="332"/>
    </location>
</feature>
<protein>
    <submittedName>
        <fullName evidence="12">Vesicular inhibitory amino acid transporter</fullName>
    </submittedName>
</protein>
<dbReference type="PANTHER" id="PTHR22950:SF689">
    <property type="entry name" value="VESICULAR INHIBITORY AMINO ACID TRANSPORTER"/>
    <property type="match status" value="1"/>
</dbReference>
<feature type="transmembrane region" description="Helical" evidence="10">
    <location>
        <begin position="380"/>
        <end position="403"/>
    </location>
</feature>
<feature type="region of interest" description="Disordered" evidence="9">
    <location>
        <begin position="1"/>
        <end position="31"/>
    </location>
</feature>
<proteinExistence type="inferred from homology"/>
<keyword evidence="6 10" id="KW-1133">Transmembrane helix</keyword>
<keyword evidence="7 10" id="KW-0472">Membrane</keyword>
<keyword evidence="5" id="KW-0532">Neurotransmitter transport</keyword>
<name>A0A2B4SHV1_STYPI</name>
<dbReference type="PANTHER" id="PTHR22950">
    <property type="entry name" value="AMINO ACID TRANSPORTER"/>
    <property type="match status" value="1"/>
</dbReference>
<evidence type="ECO:0000313" key="13">
    <source>
        <dbReference type="Proteomes" id="UP000225706"/>
    </source>
</evidence>
<dbReference type="AlphaFoldDB" id="A0A2B4SHV1"/>
<dbReference type="Pfam" id="PF01490">
    <property type="entry name" value="Aa_trans"/>
    <property type="match status" value="1"/>
</dbReference>
<keyword evidence="8" id="KW-0968">Cytoplasmic vesicle</keyword>
<dbReference type="GO" id="GO:0005774">
    <property type="term" value="C:vacuolar membrane"/>
    <property type="evidence" value="ECO:0007669"/>
    <property type="project" value="TreeGrafter"/>
</dbReference>
<comment type="subcellular location">
    <subcellularLocation>
        <location evidence="1">Cytoplasmic vesicle membrane</location>
        <topology evidence="1">Multi-pass membrane protein</topology>
    </subcellularLocation>
</comment>
<feature type="transmembrane region" description="Helical" evidence="10">
    <location>
        <begin position="169"/>
        <end position="186"/>
    </location>
</feature>
<feature type="transmembrane region" description="Helical" evidence="10">
    <location>
        <begin position="270"/>
        <end position="288"/>
    </location>
</feature>
<sequence>MAESVPLVSSPRSSVVKPSEEAALGTTNSQPTVVPLGEKAPLIQGEHEVGKSLLRLSLSRMNLSRSIMRLRSATMTVSLIEKPSDDRRASPFLAGKILIDCLYEDSKRTGRRKRVRVNYPDVGEACWPIWGNRIVSIVQVIEMSGIGVTYVVLMATIFLDLFHNKSMDVYDWTVVVGCIVLPAIFITRVSLIAWFSMISVFSLFSGVFTIIIYCITQYQKMSFSNMPGFHLNSFLVGLGIIVFSFTAHAVFPGVEGSMRHPEQYPMMLNFAFANSIITKLALGLLGVFRYGQELNQTITVNIKTSPVFYILSNTFVIGNVVLAFPLVMFVVLETWDKKMLPYFPHLSKDSSFHWFWLILTRPLLLTFGVFLAITVPHFGLVMGLLGSLTGTSLCFIFPCVFHLKLKWKKLNWLQVACRVGVTIFGIAVGILGVVFSAIELIKASK</sequence>
<keyword evidence="4 10" id="KW-0812">Transmembrane</keyword>
<evidence type="ECO:0000256" key="10">
    <source>
        <dbReference type="SAM" id="Phobius"/>
    </source>
</evidence>
<keyword evidence="13" id="KW-1185">Reference proteome</keyword>
<evidence type="ECO:0000256" key="7">
    <source>
        <dbReference type="ARBA" id="ARBA00023136"/>
    </source>
</evidence>
<dbReference type="GO" id="GO:0015179">
    <property type="term" value="F:L-amino acid transmembrane transporter activity"/>
    <property type="evidence" value="ECO:0007669"/>
    <property type="project" value="TreeGrafter"/>
</dbReference>
<feature type="domain" description="Amino acid transporter transmembrane" evidence="11">
    <location>
        <begin position="95"/>
        <end position="438"/>
    </location>
</feature>
<dbReference type="GO" id="GO:0030659">
    <property type="term" value="C:cytoplasmic vesicle membrane"/>
    <property type="evidence" value="ECO:0007669"/>
    <property type="project" value="UniProtKB-SubCell"/>
</dbReference>
<dbReference type="GO" id="GO:0006836">
    <property type="term" value="P:neurotransmitter transport"/>
    <property type="evidence" value="ECO:0007669"/>
    <property type="project" value="UniProtKB-KW"/>
</dbReference>
<feature type="transmembrane region" description="Helical" evidence="10">
    <location>
        <begin position="352"/>
        <end position="373"/>
    </location>
</feature>
<evidence type="ECO:0000256" key="3">
    <source>
        <dbReference type="ARBA" id="ARBA00022448"/>
    </source>
</evidence>
<evidence type="ECO:0000259" key="11">
    <source>
        <dbReference type="Pfam" id="PF01490"/>
    </source>
</evidence>
<feature type="compositionally biased region" description="Low complexity" evidence="9">
    <location>
        <begin position="1"/>
        <end position="17"/>
    </location>
</feature>
<evidence type="ECO:0000256" key="1">
    <source>
        <dbReference type="ARBA" id="ARBA00004439"/>
    </source>
</evidence>
<dbReference type="InterPro" id="IPR013057">
    <property type="entry name" value="AA_transpt_TM"/>
</dbReference>
<evidence type="ECO:0000256" key="8">
    <source>
        <dbReference type="ARBA" id="ARBA00023329"/>
    </source>
</evidence>
<keyword evidence="3" id="KW-0813">Transport</keyword>
<evidence type="ECO:0000256" key="5">
    <source>
        <dbReference type="ARBA" id="ARBA00022775"/>
    </source>
</evidence>
<reference evidence="13" key="1">
    <citation type="journal article" date="2017" name="bioRxiv">
        <title>Comparative analysis of the genomes of Stylophora pistillata and Acropora digitifera provides evidence for extensive differences between species of corals.</title>
        <authorList>
            <person name="Voolstra C.R."/>
            <person name="Li Y."/>
            <person name="Liew Y.J."/>
            <person name="Baumgarten S."/>
            <person name="Zoccola D."/>
            <person name="Flot J.-F."/>
            <person name="Tambutte S."/>
            <person name="Allemand D."/>
            <person name="Aranda M."/>
        </authorList>
    </citation>
    <scope>NUCLEOTIDE SEQUENCE [LARGE SCALE GENOMIC DNA]</scope>
</reference>
<gene>
    <name evidence="12" type="primary">slc32a1</name>
    <name evidence="12" type="ORF">AWC38_SpisGene6836</name>
</gene>
<evidence type="ECO:0000256" key="6">
    <source>
        <dbReference type="ARBA" id="ARBA00022989"/>
    </source>
</evidence>
<feature type="transmembrane region" description="Helical" evidence="10">
    <location>
        <begin position="143"/>
        <end position="162"/>
    </location>
</feature>
<evidence type="ECO:0000256" key="2">
    <source>
        <dbReference type="ARBA" id="ARBA00008066"/>
    </source>
</evidence>
<dbReference type="OrthoDB" id="6021076at2759"/>
<comment type="similarity">
    <text evidence="2">Belongs to the amino acid/polyamine transporter 2 family.</text>
</comment>
<comment type="caution">
    <text evidence="12">The sequence shown here is derived from an EMBL/GenBank/DDBJ whole genome shotgun (WGS) entry which is preliminary data.</text>
</comment>